<keyword evidence="3" id="KW-0540">Nuclease</keyword>
<organism evidence="9 10">
    <name type="scientific">Leptospira weilii str. 2006001853</name>
    <dbReference type="NCBI Taxonomy" id="1001589"/>
    <lineage>
        <taxon>Bacteria</taxon>
        <taxon>Pseudomonadati</taxon>
        <taxon>Spirochaetota</taxon>
        <taxon>Spirochaetia</taxon>
        <taxon>Leptospirales</taxon>
        <taxon>Leptospiraceae</taxon>
        <taxon>Leptospira</taxon>
    </lineage>
</organism>
<evidence type="ECO:0000259" key="8">
    <source>
        <dbReference type="Pfam" id="PF01850"/>
    </source>
</evidence>
<protein>
    <submittedName>
        <fullName evidence="9">PIN domain protein</fullName>
    </submittedName>
</protein>
<evidence type="ECO:0000256" key="1">
    <source>
        <dbReference type="ARBA" id="ARBA00001946"/>
    </source>
</evidence>
<evidence type="ECO:0000256" key="5">
    <source>
        <dbReference type="ARBA" id="ARBA00022801"/>
    </source>
</evidence>
<dbReference type="PANTHER" id="PTHR33653:SF1">
    <property type="entry name" value="RIBONUCLEASE VAPC2"/>
    <property type="match status" value="1"/>
</dbReference>
<dbReference type="PANTHER" id="PTHR33653">
    <property type="entry name" value="RIBONUCLEASE VAPC2"/>
    <property type="match status" value="1"/>
</dbReference>
<dbReference type="GO" id="GO:0004518">
    <property type="term" value="F:nuclease activity"/>
    <property type="evidence" value="ECO:0007669"/>
    <property type="project" value="UniProtKB-KW"/>
</dbReference>
<evidence type="ECO:0000256" key="6">
    <source>
        <dbReference type="ARBA" id="ARBA00022842"/>
    </source>
</evidence>
<comment type="cofactor">
    <cofactor evidence="1">
        <name>Mg(2+)</name>
        <dbReference type="ChEBI" id="CHEBI:18420"/>
    </cofactor>
</comment>
<reference evidence="9 10" key="1">
    <citation type="submission" date="2012-10" db="EMBL/GenBank/DDBJ databases">
        <authorList>
            <person name="Harkins D.M."/>
            <person name="Durkin A.S."/>
            <person name="Brinkac L.M."/>
            <person name="Haft D.H."/>
            <person name="Selengut J.D."/>
            <person name="Sanka R."/>
            <person name="DePew J."/>
            <person name="Purushe J."/>
            <person name="Whelen A.C."/>
            <person name="Vinetz J.M."/>
            <person name="Sutton G.G."/>
            <person name="Nierman W.C."/>
            <person name="Fouts D.E."/>
        </authorList>
    </citation>
    <scope>NUCLEOTIDE SEQUENCE [LARGE SCALE GENOMIC DNA]</scope>
    <source>
        <strain evidence="9 10">2006001853</strain>
    </source>
</reference>
<comment type="caution">
    <text evidence="9">The sequence shown here is derived from an EMBL/GenBank/DDBJ whole genome shotgun (WGS) entry which is preliminary data.</text>
</comment>
<dbReference type="Pfam" id="PF01850">
    <property type="entry name" value="PIN"/>
    <property type="match status" value="1"/>
</dbReference>
<keyword evidence="6" id="KW-0460">Magnesium</keyword>
<keyword evidence="4" id="KW-0479">Metal-binding</keyword>
<proteinExistence type="inferred from homology"/>
<dbReference type="Gene3D" id="3.40.50.1010">
    <property type="entry name" value="5'-nuclease"/>
    <property type="match status" value="1"/>
</dbReference>
<dbReference type="EMBL" id="AFLV02000042">
    <property type="protein sequence ID" value="EKR64442.1"/>
    <property type="molecule type" value="Genomic_DNA"/>
</dbReference>
<keyword evidence="5" id="KW-0378">Hydrolase</keyword>
<name>A0A828Z437_9LEPT</name>
<dbReference type="GO" id="GO:0016787">
    <property type="term" value="F:hydrolase activity"/>
    <property type="evidence" value="ECO:0007669"/>
    <property type="project" value="UniProtKB-KW"/>
</dbReference>
<dbReference type="SUPFAM" id="SSF88723">
    <property type="entry name" value="PIN domain-like"/>
    <property type="match status" value="1"/>
</dbReference>
<gene>
    <name evidence="9" type="ORF">LEP1GSC036_2241</name>
</gene>
<feature type="domain" description="PIN" evidence="8">
    <location>
        <begin position="16"/>
        <end position="126"/>
    </location>
</feature>
<dbReference type="Proteomes" id="UP000001338">
    <property type="component" value="Unassembled WGS sequence"/>
</dbReference>
<comment type="similarity">
    <text evidence="7">Belongs to the PINc/VapC protein family.</text>
</comment>
<dbReference type="CDD" id="cd18738">
    <property type="entry name" value="PIN_VapC4-5_FitB-like"/>
    <property type="match status" value="1"/>
</dbReference>
<dbReference type="InterPro" id="IPR002716">
    <property type="entry name" value="PIN_dom"/>
</dbReference>
<evidence type="ECO:0000256" key="7">
    <source>
        <dbReference type="ARBA" id="ARBA00038093"/>
    </source>
</evidence>
<evidence type="ECO:0000256" key="4">
    <source>
        <dbReference type="ARBA" id="ARBA00022723"/>
    </source>
</evidence>
<dbReference type="InterPro" id="IPR050556">
    <property type="entry name" value="Type_II_TA_system_RNase"/>
</dbReference>
<dbReference type="InterPro" id="IPR029060">
    <property type="entry name" value="PIN-like_dom_sf"/>
</dbReference>
<dbReference type="AlphaFoldDB" id="A0A828Z437"/>
<evidence type="ECO:0000256" key="2">
    <source>
        <dbReference type="ARBA" id="ARBA00022649"/>
    </source>
</evidence>
<evidence type="ECO:0000313" key="10">
    <source>
        <dbReference type="Proteomes" id="UP000001338"/>
    </source>
</evidence>
<accession>A0A828Z437</accession>
<keyword evidence="2" id="KW-1277">Toxin-antitoxin system</keyword>
<dbReference type="GO" id="GO:0046872">
    <property type="term" value="F:metal ion binding"/>
    <property type="evidence" value="ECO:0007669"/>
    <property type="project" value="UniProtKB-KW"/>
</dbReference>
<evidence type="ECO:0000256" key="3">
    <source>
        <dbReference type="ARBA" id="ARBA00022722"/>
    </source>
</evidence>
<feature type="non-terminal residue" evidence="9">
    <location>
        <position position="1"/>
    </location>
</feature>
<evidence type="ECO:0000313" key="9">
    <source>
        <dbReference type="EMBL" id="EKR64442.1"/>
    </source>
</evidence>
<sequence>SRKSEKRKRRMELKFLLDTNAVIDHFAKRLPPEGTAFLHSIPSAISVISKIELLGWFQGPKEQIESLQNFVSLSHVFPLEETVVQETILLRQSLKIKTPDAIIAATALVHGLTLVSRNIQDFQSIPKLNVIDPWKA</sequence>